<evidence type="ECO:0000313" key="1">
    <source>
        <dbReference type="EMBL" id="RHA83098.1"/>
    </source>
</evidence>
<gene>
    <name evidence="1" type="ORF">DW916_13335</name>
</gene>
<organism evidence="1 2">
    <name type="scientific">Segatella copri</name>
    <dbReference type="NCBI Taxonomy" id="165179"/>
    <lineage>
        <taxon>Bacteria</taxon>
        <taxon>Pseudomonadati</taxon>
        <taxon>Bacteroidota</taxon>
        <taxon>Bacteroidia</taxon>
        <taxon>Bacteroidales</taxon>
        <taxon>Prevotellaceae</taxon>
        <taxon>Segatella</taxon>
    </lineage>
</organism>
<protein>
    <submittedName>
        <fullName evidence="1">Uncharacterized protein</fullName>
    </submittedName>
</protein>
<dbReference type="EMBL" id="QSFW01000035">
    <property type="protein sequence ID" value="RHA83098.1"/>
    <property type="molecule type" value="Genomic_DNA"/>
</dbReference>
<dbReference type="AlphaFoldDB" id="A0AA92UXH4"/>
<dbReference type="RefSeq" id="WP_118191655.1">
    <property type="nucleotide sequence ID" value="NZ_QSFW01000035.1"/>
</dbReference>
<dbReference type="Proteomes" id="UP000284990">
    <property type="component" value="Unassembled WGS sequence"/>
</dbReference>
<comment type="caution">
    <text evidence="1">The sequence shown here is derived from an EMBL/GenBank/DDBJ whole genome shotgun (WGS) entry which is preliminary data.</text>
</comment>
<proteinExistence type="predicted"/>
<name>A0AA92UXH4_9BACT</name>
<evidence type="ECO:0000313" key="2">
    <source>
        <dbReference type="Proteomes" id="UP000284990"/>
    </source>
</evidence>
<accession>A0AA92UXH4</accession>
<sequence>MGGWKSAIELAPKIGKVVSKAFGEGGTKAVEQVAKISKAEMKHAKDLRKGEAAIKSIGSPKIKVSGVDLSRFSYKNGTFWDLKRPITSYSRKEFARLQSHYTNLFKGGNKSGYKAWESTLPKANFTPKFNTLNKTLNKESKIIGRGSKVVGKEIPSLGGNTAETIAKQKWYQNVENWKKAGKLGVAGMNKTGRAIHGTAEFGFRAARGVIKNSKDLAILAGTGWAAYNIYNGNGIVKPILGAVGGKGARQGGAVNIAEQLIAGEGAPQLHDNLSGMVDGVVGEAGDVYYRLKDGTIAVVDEAGNLYRGGKDMIAGAFNGNGMVNNGNGYYDPTTAQYPSMSAVQGVQGQAGTGGGLMDNVNSALSNITGGNISKMNLASLLLASYMMFGRVGWFSKIAGLALGGMTMKNVNQRSVHTQEQQQNRTMQAAVAPQVAAIPAPEEDASMTVHRRR</sequence>
<reference evidence="1 2" key="1">
    <citation type="submission" date="2018-08" db="EMBL/GenBank/DDBJ databases">
        <title>A genome reference for cultivated species of the human gut microbiota.</title>
        <authorList>
            <person name="Zou Y."/>
            <person name="Xue W."/>
            <person name="Luo G."/>
        </authorList>
    </citation>
    <scope>NUCLEOTIDE SEQUENCE [LARGE SCALE GENOMIC DNA]</scope>
    <source>
        <strain evidence="1 2">AM42-23AC</strain>
    </source>
</reference>